<evidence type="ECO:0000313" key="1">
    <source>
        <dbReference type="EMBL" id="GLS88972.1"/>
    </source>
</evidence>
<gene>
    <name evidence="1" type="ORF">GCM10007916_00390</name>
</gene>
<proteinExistence type="predicted"/>
<accession>A0ABQ6DV47</accession>
<keyword evidence="2" id="KW-1185">Reference proteome</keyword>
<reference evidence="2" key="1">
    <citation type="journal article" date="2019" name="Int. J. Syst. Evol. Microbiol.">
        <title>The Global Catalogue of Microorganisms (GCM) 10K type strain sequencing project: providing services to taxonomists for standard genome sequencing and annotation.</title>
        <authorList>
            <consortium name="The Broad Institute Genomics Platform"/>
            <consortium name="The Broad Institute Genome Sequencing Center for Infectious Disease"/>
            <person name="Wu L."/>
            <person name="Ma J."/>
        </authorList>
    </citation>
    <scope>NUCLEOTIDE SEQUENCE [LARGE SCALE GENOMIC DNA]</scope>
    <source>
        <strain evidence="2">NBRC 103166</strain>
    </source>
</reference>
<protein>
    <submittedName>
        <fullName evidence="1">Uncharacterized protein</fullName>
    </submittedName>
</protein>
<dbReference type="EMBL" id="BSPQ01000001">
    <property type="protein sequence ID" value="GLS88972.1"/>
    <property type="molecule type" value="Genomic_DNA"/>
</dbReference>
<organism evidence="1 2">
    <name type="scientific">Psychromonas marina</name>
    <dbReference type="NCBI Taxonomy" id="88364"/>
    <lineage>
        <taxon>Bacteria</taxon>
        <taxon>Pseudomonadati</taxon>
        <taxon>Pseudomonadota</taxon>
        <taxon>Gammaproteobacteria</taxon>
        <taxon>Alteromonadales</taxon>
        <taxon>Psychromonadaceae</taxon>
        <taxon>Psychromonas</taxon>
    </lineage>
</organism>
<comment type="caution">
    <text evidence="1">The sequence shown here is derived from an EMBL/GenBank/DDBJ whole genome shotgun (WGS) entry which is preliminary data.</text>
</comment>
<dbReference type="Proteomes" id="UP001157353">
    <property type="component" value="Unassembled WGS sequence"/>
</dbReference>
<evidence type="ECO:0000313" key="2">
    <source>
        <dbReference type="Proteomes" id="UP001157353"/>
    </source>
</evidence>
<sequence length="171" mass="19394">MTSEIIEQPVPPMLTTAKRFIDNAWLLPLFEITSAESSLIETSFITELSAIAKLKGIEVHYIDFKEYEDPIAAFTDNKNENFKKVVEEVPHGGAYLNAVVQSPTILIFDNCDYLAPLNCSITYTLRSILTTQKDNNIKSIFIAKQKSLDMMFSDNRAAFYHSNFSITERLV</sequence>
<name>A0ABQ6DV47_9GAMM</name>
<dbReference type="RefSeq" id="WP_284202098.1">
    <property type="nucleotide sequence ID" value="NZ_BSPQ01000001.1"/>
</dbReference>